<gene>
    <name evidence="5" type="ORF">HJG54_29385</name>
</gene>
<dbReference type="PANTHER" id="PTHR43364:SF1">
    <property type="entry name" value="OXIDOREDUCTASE YDHF"/>
    <property type="match status" value="1"/>
</dbReference>
<dbReference type="InterPro" id="IPR050523">
    <property type="entry name" value="AKR_Detox_Biosynth"/>
</dbReference>
<dbReference type="PANTHER" id="PTHR43364">
    <property type="entry name" value="NADH-SPECIFIC METHYLGLYOXAL REDUCTASE-RELATED"/>
    <property type="match status" value="1"/>
</dbReference>
<dbReference type="EMBL" id="CP053587">
    <property type="protein sequence ID" value="WNZ27034.1"/>
    <property type="molecule type" value="Genomic_DNA"/>
</dbReference>
<name>A0AA96WKZ0_9CYAN</name>
<dbReference type="AlphaFoldDB" id="A0AA96WKZ0"/>
<protein>
    <submittedName>
        <fullName evidence="5">Aldo/keto reductase</fullName>
    </submittedName>
</protein>
<dbReference type="Pfam" id="PF00248">
    <property type="entry name" value="Aldo_ket_red"/>
    <property type="match status" value="1"/>
</dbReference>
<keyword evidence="2" id="KW-0560">Oxidoreductase</keyword>
<evidence type="ECO:0000256" key="1">
    <source>
        <dbReference type="ARBA" id="ARBA00022857"/>
    </source>
</evidence>
<evidence type="ECO:0000256" key="3">
    <source>
        <dbReference type="ARBA" id="ARBA00038157"/>
    </source>
</evidence>
<reference evidence="5" key="1">
    <citation type="submission" date="2020-05" db="EMBL/GenBank/DDBJ databases">
        <authorList>
            <person name="Zhu T."/>
            <person name="Keshari N."/>
            <person name="Lu X."/>
        </authorList>
    </citation>
    <scope>NUCLEOTIDE SEQUENCE</scope>
    <source>
        <strain evidence="5">NK1-12</strain>
    </source>
</reference>
<comment type="similarity">
    <text evidence="3">Belongs to the aldo/keto reductase family. Aldo/keto reductase 2 subfamily.</text>
</comment>
<dbReference type="InterPro" id="IPR023210">
    <property type="entry name" value="NADP_OxRdtase_dom"/>
</dbReference>
<dbReference type="GO" id="GO:0016491">
    <property type="term" value="F:oxidoreductase activity"/>
    <property type="evidence" value="ECO:0007669"/>
    <property type="project" value="UniProtKB-KW"/>
</dbReference>
<accession>A0AA96WKZ0</accession>
<organism evidence="5">
    <name type="scientific">Leptolyngbya sp. NK1-12</name>
    <dbReference type="NCBI Taxonomy" id="2547451"/>
    <lineage>
        <taxon>Bacteria</taxon>
        <taxon>Bacillati</taxon>
        <taxon>Cyanobacteriota</taxon>
        <taxon>Cyanophyceae</taxon>
        <taxon>Leptolyngbyales</taxon>
        <taxon>Leptolyngbyaceae</taxon>
        <taxon>Leptolyngbya group</taxon>
        <taxon>Leptolyngbya</taxon>
    </lineage>
</organism>
<dbReference type="InterPro" id="IPR036812">
    <property type="entry name" value="NAD(P)_OxRdtase_dom_sf"/>
</dbReference>
<dbReference type="CDD" id="cd19092">
    <property type="entry name" value="AKR_BsYcsN_EcYdhF-like"/>
    <property type="match status" value="1"/>
</dbReference>
<dbReference type="FunFam" id="3.20.20.100:FF:000008">
    <property type="entry name" value="Aldo/keto reductase family oxidoreductase"/>
    <property type="match status" value="1"/>
</dbReference>
<feature type="domain" description="NADP-dependent oxidoreductase" evidence="4">
    <location>
        <begin position="16"/>
        <end position="288"/>
    </location>
</feature>
<dbReference type="PRINTS" id="PR00069">
    <property type="entry name" value="ALDKETRDTASE"/>
</dbReference>
<dbReference type="GO" id="GO:0005829">
    <property type="term" value="C:cytosol"/>
    <property type="evidence" value="ECO:0007669"/>
    <property type="project" value="TreeGrafter"/>
</dbReference>
<dbReference type="RefSeq" id="WP_316436630.1">
    <property type="nucleotide sequence ID" value="NZ_CP053587.1"/>
</dbReference>
<dbReference type="InterPro" id="IPR020471">
    <property type="entry name" value="AKR"/>
</dbReference>
<sequence>MISQIALYPETLSLSRLILGVWRMVEWQQSPQETLSLIQQCVDLGITTFDHADLYGDYNCEGLFGDALKLNPASRSRIQLVTKCGIKLVSKNRPEHKIKHYDTSYNHILQSVEHSLQQLHTDYLDLLLIHRPDPLMDADQVAAAFTELKQSGKVQYFGVSNFSPSQFDLLASRLDFPLVTNQIEISVMHLDAFTDGTLEHLQRLRAAPMAWSPLGGGQLFGNSPKAVRLQKALAAVAQQLDATLDQVALAWLLVHPSRILPILGTGNLNRIESATKAEQLNLTREQWFSIWTASTNKEVP</sequence>
<proteinExistence type="inferred from homology"/>
<dbReference type="SUPFAM" id="SSF51430">
    <property type="entry name" value="NAD(P)-linked oxidoreductase"/>
    <property type="match status" value="1"/>
</dbReference>
<evidence type="ECO:0000259" key="4">
    <source>
        <dbReference type="Pfam" id="PF00248"/>
    </source>
</evidence>
<keyword evidence="1" id="KW-0521">NADP</keyword>
<evidence type="ECO:0000256" key="2">
    <source>
        <dbReference type="ARBA" id="ARBA00023002"/>
    </source>
</evidence>
<evidence type="ECO:0000313" key="5">
    <source>
        <dbReference type="EMBL" id="WNZ27034.1"/>
    </source>
</evidence>
<dbReference type="Gene3D" id="3.20.20.100">
    <property type="entry name" value="NADP-dependent oxidoreductase domain"/>
    <property type="match status" value="1"/>
</dbReference>